<comment type="similarity">
    <text evidence="1">Belongs to the AHA1 family.</text>
</comment>
<sequence>MSNDVRDVAKSVVVQATIEQAFTIFAERPLEWWPEKHVFVGDRQAITIEPRVGGRYFERGADGEEIAWGTITEWNPPQRLVMTWRVGPYWQPIFDDEKASFIEVDFEAVGPGTTKVTLTHAQLHRHGEIAQSIHSALDGPSPGETLEKYAEVVAKHVPQPA</sequence>
<evidence type="ECO:0000256" key="1">
    <source>
        <dbReference type="ARBA" id="ARBA00006817"/>
    </source>
</evidence>
<dbReference type="InterPro" id="IPR013538">
    <property type="entry name" value="ASHA1/2-like_C"/>
</dbReference>
<name>A0ABQ3MX75_9PSEU</name>
<dbReference type="SUPFAM" id="SSF55961">
    <property type="entry name" value="Bet v1-like"/>
    <property type="match status" value="1"/>
</dbReference>
<evidence type="ECO:0000313" key="4">
    <source>
        <dbReference type="Proteomes" id="UP000605568"/>
    </source>
</evidence>
<gene>
    <name evidence="3" type="ORF">GCM10017774_87510</name>
</gene>
<evidence type="ECO:0000313" key="3">
    <source>
        <dbReference type="EMBL" id="GHH61467.1"/>
    </source>
</evidence>
<dbReference type="EMBL" id="BNAR01000026">
    <property type="protein sequence ID" value="GHH61467.1"/>
    <property type="molecule type" value="Genomic_DNA"/>
</dbReference>
<dbReference type="Proteomes" id="UP000605568">
    <property type="component" value="Unassembled WGS sequence"/>
</dbReference>
<accession>A0ABQ3MX75</accession>
<reference evidence="4" key="1">
    <citation type="journal article" date="2019" name="Int. J. Syst. Evol. Microbiol.">
        <title>The Global Catalogue of Microorganisms (GCM) 10K type strain sequencing project: providing services to taxonomists for standard genome sequencing and annotation.</title>
        <authorList>
            <consortium name="The Broad Institute Genomics Platform"/>
            <consortium name="The Broad Institute Genome Sequencing Center for Infectious Disease"/>
            <person name="Wu L."/>
            <person name="Ma J."/>
        </authorList>
    </citation>
    <scope>NUCLEOTIDE SEQUENCE [LARGE SCALE GENOMIC DNA]</scope>
    <source>
        <strain evidence="4">CGMCC 4.7367</strain>
    </source>
</reference>
<organism evidence="3 4">
    <name type="scientific">Lentzea cavernae</name>
    <dbReference type="NCBI Taxonomy" id="2020703"/>
    <lineage>
        <taxon>Bacteria</taxon>
        <taxon>Bacillati</taxon>
        <taxon>Actinomycetota</taxon>
        <taxon>Actinomycetes</taxon>
        <taxon>Pseudonocardiales</taxon>
        <taxon>Pseudonocardiaceae</taxon>
        <taxon>Lentzea</taxon>
    </lineage>
</organism>
<dbReference type="RefSeq" id="WP_191305337.1">
    <property type="nucleotide sequence ID" value="NZ_BNAR01000026.1"/>
</dbReference>
<protein>
    <recommendedName>
        <fullName evidence="2">Activator of Hsp90 ATPase homologue 1/2-like C-terminal domain-containing protein</fullName>
    </recommendedName>
</protein>
<feature type="domain" description="Activator of Hsp90 ATPase homologue 1/2-like C-terminal" evidence="2">
    <location>
        <begin position="17"/>
        <end position="130"/>
    </location>
</feature>
<keyword evidence="4" id="KW-1185">Reference proteome</keyword>
<proteinExistence type="inferred from homology"/>
<comment type="caution">
    <text evidence="3">The sequence shown here is derived from an EMBL/GenBank/DDBJ whole genome shotgun (WGS) entry which is preliminary data.</text>
</comment>
<evidence type="ECO:0000259" key="2">
    <source>
        <dbReference type="Pfam" id="PF08327"/>
    </source>
</evidence>
<dbReference type="Gene3D" id="3.30.530.20">
    <property type="match status" value="1"/>
</dbReference>
<dbReference type="InterPro" id="IPR023393">
    <property type="entry name" value="START-like_dom_sf"/>
</dbReference>
<dbReference type="Pfam" id="PF08327">
    <property type="entry name" value="AHSA1"/>
    <property type="match status" value="1"/>
</dbReference>